<dbReference type="EMBL" id="JANPWB010000002">
    <property type="protein sequence ID" value="KAJ1209361.1"/>
    <property type="molecule type" value="Genomic_DNA"/>
</dbReference>
<gene>
    <name evidence="2" type="ORF">NDU88_004739</name>
</gene>
<keyword evidence="3" id="KW-1185">Reference proteome</keyword>
<dbReference type="Proteomes" id="UP001066276">
    <property type="component" value="Chromosome 1_2"/>
</dbReference>
<evidence type="ECO:0000256" key="1">
    <source>
        <dbReference type="SAM" id="MobiDB-lite"/>
    </source>
</evidence>
<comment type="caution">
    <text evidence="2">The sequence shown here is derived from an EMBL/GenBank/DDBJ whole genome shotgun (WGS) entry which is preliminary data.</text>
</comment>
<reference evidence="2" key="1">
    <citation type="journal article" date="2022" name="bioRxiv">
        <title>Sequencing and chromosome-scale assembly of the giantPleurodeles waltlgenome.</title>
        <authorList>
            <person name="Brown T."/>
            <person name="Elewa A."/>
            <person name="Iarovenko S."/>
            <person name="Subramanian E."/>
            <person name="Araus A.J."/>
            <person name="Petzold A."/>
            <person name="Susuki M."/>
            <person name="Suzuki K.-i.T."/>
            <person name="Hayashi T."/>
            <person name="Toyoda A."/>
            <person name="Oliveira C."/>
            <person name="Osipova E."/>
            <person name="Leigh N.D."/>
            <person name="Simon A."/>
            <person name="Yun M.H."/>
        </authorList>
    </citation>
    <scope>NUCLEOTIDE SEQUENCE</scope>
    <source>
        <strain evidence="2">20211129_DDA</strain>
        <tissue evidence="2">Liver</tissue>
    </source>
</reference>
<sequence length="125" mass="13756">MDRRCSNGSAEGGHVVAMGAAVYCRGFDSTKFRYQLFQNRRRTCDHRNPSGGSKHTPDDPAGGAVTAGTGAEAGRWDEQRHHARSRTLRPLRPGQRRSRNKIGDRERTGGPGEPATEAARDLRDK</sequence>
<organism evidence="2 3">
    <name type="scientific">Pleurodeles waltl</name>
    <name type="common">Iberian ribbed newt</name>
    <dbReference type="NCBI Taxonomy" id="8319"/>
    <lineage>
        <taxon>Eukaryota</taxon>
        <taxon>Metazoa</taxon>
        <taxon>Chordata</taxon>
        <taxon>Craniata</taxon>
        <taxon>Vertebrata</taxon>
        <taxon>Euteleostomi</taxon>
        <taxon>Amphibia</taxon>
        <taxon>Batrachia</taxon>
        <taxon>Caudata</taxon>
        <taxon>Salamandroidea</taxon>
        <taxon>Salamandridae</taxon>
        <taxon>Pleurodelinae</taxon>
        <taxon>Pleurodeles</taxon>
    </lineage>
</organism>
<evidence type="ECO:0000313" key="2">
    <source>
        <dbReference type="EMBL" id="KAJ1209361.1"/>
    </source>
</evidence>
<feature type="compositionally biased region" description="Basic residues" evidence="1">
    <location>
        <begin position="81"/>
        <end position="100"/>
    </location>
</feature>
<feature type="region of interest" description="Disordered" evidence="1">
    <location>
        <begin position="41"/>
        <end position="125"/>
    </location>
</feature>
<name>A0AAV7W8R1_PLEWA</name>
<protein>
    <submittedName>
        <fullName evidence="2">Uncharacterized protein</fullName>
    </submittedName>
</protein>
<evidence type="ECO:0000313" key="3">
    <source>
        <dbReference type="Proteomes" id="UP001066276"/>
    </source>
</evidence>
<feature type="compositionally biased region" description="Low complexity" evidence="1">
    <location>
        <begin position="61"/>
        <end position="73"/>
    </location>
</feature>
<proteinExistence type="predicted"/>
<accession>A0AAV7W8R1</accession>
<dbReference type="AlphaFoldDB" id="A0AAV7W8R1"/>